<protein>
    <submittedName>
        <fullName evidence="2">Uncharacterized protein</fullName>
    </submittedName>
</protein>
<gene>
    <name evidence="3" type="ORF">ABIF29_004009</name>
    <name evidence="2" type="ORF">JOH49_007205</name>
</gene>
<keyword evidence="5" id="KW-1185">Reference proteome</keyword>
<accession>A0A1E3EU51</accession>
<sequence>MSEVEFDLLLDAVRTAIAPIAQEDLVAQPSPRIQPPPRAANDNQAPWPLIPFPEGWYAAS</sequence>
<dbReference type="EMBL" id="JAFICZ010000001">
    <property type="protein sequence ID" value="MBP1297452.1"/>
    <property type="molecule type" value="Genomic_DNA"/>
</dbReference>
<reference evidence="2" key="1">
    <citation type="submission" date="2021-02" db="EMBL/GenBank/DDBJ databases">
        <title>Genomic Encyclopedia of Type Strains, Phase IV (KMG-V): Genome sequencing to study the core and pangenomes of soil and plant-associated prokaryotes.</title>
        <authorList>
            <person name="Whitman W."/>
        </authorList>
    </citation>
    <scope>NUCLEOTIDE SEQUENCE</scope>
    <source>
        <strain evidence="2">USDA 406</strain>
    </source>
</reference>
<dbReference type="eggNOG" id="ENOG5031BQ1">
    <property type="taxonomic scope" value="Bacteria"/>
</dbReference>
<evidence type="ECO:0000313" key="3">
    <source>
        <dbReference type="EMBL" id="MEY9317210.1"/>
    </source>
</evidence>
<proteinExistence type="predicted"/>
<dbReference type="EMBL" id="JBGBZA010000002">
    <property type="protein sequence ID" value="MEY9317210.1"/>
    <property type="molecule type" value="Genomic_DNA"/>
</dbReference>
<feature type="region of interest" description="Disordered" evidence="1">
    <location>
        <begin position="27"/>
        <end position="47"/>
    </location>
</feature>
<organism evidence="2 4">
    <name type="scientific">Bradyrhizobium elkanii</name>
    <dbReference type="NCBI Taxonomy" id="29448"/>
    <lineage>
        <taxon>Bacteria</taxon>
        <taxon>Pseudomonadati</taxon>
        <taxon>Pseudomonadota</taxon>
        <taxon>Alphaproteobacteria</taxon>
        <taxon>Hyphomicrobiales</taxon>
        <taxon>Nitrobacteraceae</taxon>
        <taxon>Bradyrhizobium</taxon>
    </lineage>
</organism>
<name>A0A1E3EU51_BRAEL</name>
<dbReference type="OrthoDB" id="8250317at2"/>
<dbReference type="RefSeq" id="WP_016842103.1">
    <property type="nucleotide sequence ID" value="NZ_BJNL01000010.1"/>
</dbReference>
<comment type="caution">
    <text evidence="2">The sequence shown here is derived from an EMBL/GenBank/DDBJ whole genome shotgun (WGS) entry which is preliminary data.</text>
</comment>
<evidence type="ECO:0000313" key="5">
    <source>
        <dbReference type="Proteomes" id="UP001565471"/>
    </source>
</evidence>
<dbReference type="Proteomes" id="UP000673383">
    <property type="component" value="Unassembled WGS sequence"/>
</dbReference>
<evidence type="ECO:0000313" key="2">
    <source>
        <dbReference type="EMBL" id="MBP1297452.1"/>
    </source>
</evidence>
<dbReference type="AlphaFoldDB" id="A0A1E3EU51"/>
<dbReference type="Proteomes" id="UP001565471">
    <property type="component" value="Unassembled WGS sequence"/>
</dbReference>
<evidence type="ECO:0000313" key="4">
    <source>
        <dbReference type="Proteomes" id="UP000673383"/>
    </source>
</evidence>
<evidence type="ECO:0000256" key="1">
    <source>
        <dbReference type="SAM" id="MobiDB-lite"/>
    </source>
</evidence>
<reference evidence="3 5" key="2">
    <citation type="submission" date="2024-07" db="EMBL/GenBank/DDBJ databases">
        <title>Genomic Encyclopedia of Type Strains, Phase V (KMG-V): Genome sequencing to study the core and pangenomes of soil and plant-associated prokaryotes.</title>
        <authorList>
            <person name="Whitman W."/>
        </authorList>
    </citation>
    <scope>NUCLEOTIDE SEQUENCE [LARGE SCALE GENOMIC DNA]</scope>
    <source>
        <strain evidence="3 5">USDA 415</strain>
    </source>
</reference>
<dbReference type="GeneID" id="92954681"/>